<feature type="domain" description="TadE-like" evidence="2">
    <location>
        <begin position="13"/>
        <end position="55"/>
    </location>
</feature>
<protein>
    <submittedName>
        <fullName evidence="3">Pilus assembly protein</fullName>
    </submittedName>
</protein>
<gene>
    <name evidence="3" type="ORF">QMY55_23000</name>
</gene>
<name>A0ABY8SS45_9BURK</name>
<dbReference type="RefSeq" id="WP_283486413.1">
    <property type="nucleotide sequence ID" value="NZ_CP125947.1"/>
</dbReference>
<keyword evidence="1" id="KW-0472">Membrane</keyword>
<dbReference type="Proteomes" id="UP001240697">
    <property type="component" value="Chromosome"/>
</dbReference>
<keyword evidence="4" id="KW-1185">Reference proteome</keyword>
<evidence type="ECO:0000313" key="4">
    <source>
        <dbReference type="Proteomes" id="UP001240697"/>
    </source>
</evidence>
<proteinExistence type="predicted"/>
<keyword evidence="1" id="KW-0812">Transmembrane</keyword>
<sequence length="149" mass="16535">MNDHRFLRNRQTGVAAVEFALVAIVMLLLFMGIFIYWHVLQTQQSVTRAAGDGVRHVHELLFSSRFQNIDLHGEAHKVIEHSLKQSGLALDHLTPQELANLVALTPPENPSTLIVTYPIQLFPGSSSSLLNPLGVPKQLQSQSVIQRAP</sequence>
<evidence type="ECO:0000256" key="1">
    <source>
        <dbReference type="SAM" id="Phobius"/>
    </source>
</evidence>
<feature type="transmembrane region" description="Helical" evidence="1">
    <location>
        <begin position="12"/>
        <end position="37"/>
    </location>
</feature>
<dbReference type="EMBL" id="CP125947">
    <property type="protein sequence ID" value="WHS65311.1"/>
    <property type="molecule type" value="Genomic_DNA"/>
</dbReference>
<dbReference type="Pfam" id="PF07811">
    <property type="entry name" value="TadE"/>
    <property type="match status" value="1"/>
</dbReference>
<keyword evidence="1" id="KW-1133">Transmembrane helix</keyword>
<evidence type="ECO:0000313" key="3">
    <source>
        <dbReference type="EMBL" id="WHS65311.1"/>
    </source>
</evidence>
<dbReference type="InterPro" id="IPR012495">
    <property type="entry name" value="TadE-like_dom"/>
</dbReference>
<accession>A0ABY8SS45</accession>
<organism evidence="3 4">
    <name type="scientific">Comamonas resistens</name>
    <dbReference type="NCBI Taxonomy" id="3046670"/>
    <lineage>
        <taxon>Bacteria</taxon>
        <taxon>Pseudomonadati</taxon>
        <taxon>Pseudomonadota</taxon>
        <taxon>Betaproteobacteria</taxon>
        <taxon>Burkholderiales</taxon>
        <taxon>Comamonadaceae</taxon>
        <taxon>Comamonas</taxon>
    </lineage>
</organism>
<evidence type="ECO:0000259" key="2">
    <source>
        <dbReference type="Pfam" id="PF07811"/>
    </source>
</evidence>
<reference evidence="3 4" key="1">
    <citation type="submission" date="2023-05" db="EMBL/GenBank/DDBJ databases">
        <authorList>
            <person name="Yin Y."/>
            <person name="Lu Z."/>
        </authorList>
    </citation>
    <scope>NUCLEOTIDE SEQUENCE [LARGE SCALE GENOMIC DNA]</scope>
    <source>
        <strain evidence="3 4">ZM22</strain>
    </source>
</reference>